<evidence type="ECO:0000313" key="5">
    <source>
        <dbReference type="EMBL" id="OGH78666.1"/>
    </source>
</evidence>
<comment type="caution">
    <text evidence="5">The sequence shown here is derived from an EMBL/GenBank/DDBJ whole genome shotgun (WGS) entry which is preliminary data.</text>
</comment>
<evidence type="ECO:0000256" key="4">
    <source>
        <dbReference type="SAM" id="MobiDB-lite"/>
    </source>
</evidence>
<dbReference type="SUPFAM" id="SSF54814">
    <property type="entry name" value="Prokaryotic type KH domain (KH-domain type II)"/>
    <property type="match status" value="1"/>
</dbReference>
<dbReference type="EMBL" id="MFQH01000003">
    <property type="protein sequence ID" value="OGH78666.1"/>
    <property type="molecule type" value="Genomic_DNA"/>
</dbReference>
<comment type="similarity">
    <text evidence="3">Belongs to the KhpA RNA-binding protein family.</text>
</comment>
<feature type="compositionally biased region" description="Low complexity" evidence="4">
    <location>
        <begin position="98"/>
        <end position="109"/>
    </location>
</feature>
<dbReference type="CDD" id="cd22533">
    <property type="entry name" value="KH-II_YlqC-like"/>
    <property type="match status" value="1"/>
</dbReference>
<dbReference type="AlphaFoldDB" id="A0A1F6N3U1"/>
<evidence type="ECO:0000256" key="1">
    <source>
        <dbReference type="ARBA" id="ARBA00022490"/>
    </source>
</evidence>
<dbReference type="InterPro" id="IPR015946">
    <property type="entry name" value="KH_dom-like_a/b"/>
</dbReference>
<comment type="subunit">
    <text evidence="3">Forms a complex with KhpB.</text>
</comment>
<evidence type="ECO:0000313" key="6">
    <source>
        <dbReference type="Proteomes" id="UP000177040"/>
    </source>
</evidence>
<dbReference type="HAMAP" id="MF_00088">
    <property type="entry name" value="KhpA"/>
    <property type="match status" value="1"/>
</dbReference>
<keyword evidence="1 3" id="KW-0963">Cytoplasm</keyword>
<keyword evidence="3" id="KW-0133">Cell shape</keyword>
<keyword evidence="3" id="KW-0961">Cell wall biogenesis/degradation</keyword>
<name>A0A1F6N3U1_9BACT</name>
<proteinExistence type="inferred from homology"/>
<reference evidence="5 6" key="1">
    <citation type="journal article" date="2016" name="Nat. Commun.">
        <title>Thousands of microbial genomes shed light on interconnected biogeochemical processes in an aquifer system.</title>
        <authorList>
            <person name="Anantharaman K."/>
            <person name="Brown C.T."/>
            <person name="Hug L.A."/>
            <person name="Sharon I."/>
            <person name="Castelle C.J."/>
            <person name="Probst A.J."/>
            <person name="Thomas B.C."/>
            <person name="Singh A."/>
            <person name="Wilkins M.J."/>
            <person name="Karaoz U."/>
            <person name="Brodie E.L."/>
            <person name="Williams K.H."/>
            <person name="Hubbard S.S."/>
            <person name="Banfield J.F."/>
        </authorList>
    </citation>
    <scope>NUCLEOTIDE SEQUENCE [LARGE SCALE GENOMIC DNA]</scope>
</reference>
<evidence type="ECO:0000256" key="3">
    <source>
        <dbReference type="HAMAP-Rule" id="MF_00088"/>
    </source>
</evidence>
<dbReference type="Proteomes" id="UP000177040">
    <property type="component" value="Unassembled WGS sequence"/>
</dbReference>
<dbReference type="InterPro" id="IPR009019">
    <property type="entry name" value="KH_sf_prok-type"/>
</dbReference>
<accession>A0A1F6N3U1</accession>
<keyword evidence="3" id="KW-0143">Chaperone</keyword>
<dbReference type="GO" id="GO:0003723">
    <property type="term" value="F:RNA binding"/>
    <property type="evidence" value="ECO:0007669"/>
    <property type="project" value="UniProtKB-UniRule"/>
</dbReference>
<dbReference type="GO" id="GO:0008360">
    <property type="term" value="P:regulation of cell shape"/>
    <property type="evidence" value="ECO:0007669"/>
    <property type="project" value="UniProtKB-KW"/>
</dbReference>
<sequence length="125" mass="13386">MSDMHQDQQFLEFVVKAIVNNPDAVKSTRTVDERGVLITLDVAPTDIGYVIGRQGQTVRSIRMLLRVVGAKNNASVNLKINEPIGSRGPRSMRPENNASVASPASSVPSGDVDTSAIDGIDDLVL</sequence>
<evidence type="ECO:0000256" key="2">
    <source>
        <dbReference type="ARBA" id="ARBA00022884"/>
    </source>
</evidence>
<organism evidence="5 6">
    <name type="scientific">Candidatus Magasanikbacteria bacterium RIFCSPLOWO2_01_FULL_40_15</name>
    <dbReference type="NCBI Taxonomy" id="1798686"/>
    <lineage>
        <taxon>Bacteria</taxon>
        <taxon>Candidatus Magasanikiibacteriota</taxon>
    </lineage>
</organism>
<dbReference type="GO" id="GO:0009252">
    <property type="term" value="P:peptidoglycan biosynthetic process"/>
    <property type="evidence" value="ECO:0007669"/>
    <property type="project" value="UniProtKB-UniRule"/>
</dbReference>
<dbReference type="InterPro" id="IPR020627">
    <property type="entry name" value="KhpA"/>
</dbReference>
<gene>
    <name evidence="3" type="primary">khpA</name>
    <name evidence="5" type="ORF">A2983_04155</name>
</gene>
<comment type="subcellular location">
    <subcellularLocation>
        <location evidence="3">Cytoplasm</location>
    </subcellularLocation>
</comment>
<feature type="region of interest" description="Disordered" evidence="4">
    <location>
        <begin position="81"/>
        <end position="114"/>
    </location>
</feature>
<dbReference type="Pfam" id="PF13083">
    <property type="entry name" value="KH_KhpA-B"/>
    <property type="match status" value="1"/>
</dbReference>
<comment type="function">
    <text evidence="3">A probable RNA chaperone. Forms a complex with KhpB which binds to cellular RNA and controls its expression. Plays a role in peptidoglycan (PG) homeostasis and cell length regulation.</text>
</comment>
<keyword evidence="2 3" id="KW-0694">RNA-binding</keyword>
<dbReference type="GO" id="GO:0005737">
    <property type="term" value="C:cytoplasm"/>
    <property type="evidence" value="ECO:0007669"/>
    <property type="project" value="UniProtKB-SubCell"/>
</dbReference>
<dbReference type="PANTHER" id="PTHR34654:SF1">
    <property type="entry name" value="RNA-BINDING PROTEIN KHPA"/>
    <property type="match status" value="1"/>
</dbReference>
<dbReference type="GO" id="GO:0071555">
    <property type="term" value="P:cell wall organization"/>
    <property type="evidence" value="ECO:0007669"/>
    <property type="project" value="UniProtKB-KW"/>
</dbReference>
<protein>
    <recommendedName>
        <fullName evidence="3">RNA-binding protein KhpA</fullName>
    </recommendedName>
    <alternativeName>
        <fullName evidence="3">KH-domain protein A</fullName>
    </alternativeName>
</protein>
<dbReference type="PANTHER" id="PTHR34654">
    <property type="entry name" value="UPF0109 PROTEIN SCO5592"/>
    <property type="match status" value="1"/>
</dbReference>
<dbReference type="Gene3D" id="3.30.300.20">
    <property type="match status" value="1"/>
</dbReference>